<organism evidence="1 2">
    <name type="scientific">Corchorus olitorius</name>
    <dbReference type="NCBI Taxonomy" id="93759"/>
    <lineage>
        <taxon>Eukaryota</taxon>
        <taxon>Viridiplantae</taxon>
        <taxon>Streptophyta</taxon>
        <taxon>Embryophyta</taxon>
        <taxon>Tracheophyta</taxon>
        <taxon>Spermatophyta</taxon>
        <taxon>Magnoliopsida</taxon>
        <taxon>eudicotyledons</taxon>
        <taxon>Gunneridae</taxon>
        <taxon>Pentapetalae</taxon>
        <taxon>rosids</taxon>
        <taxon>malvids</taxon>
        <taxon>Malvales</taxon>
        <taxon>Malvaceae</taxon>
        <taxon>Grewioideae</taxon>
        <taxon>Apeibeae</taxon>
        <taxon>Corchorus</taxon>
    </lineage>
</organism>
<sequence>MVVAMTVCDSGRGMLIWQVVSLQCRGGQWDGELEMLSHSTSRQLQGIFLILVKLPYLF</sequence>
<dbReference type="AlphaFoldDB" id="A0A1R3HAF7"/>
<gene>
    <name evidence="1" type="ORF">COLO4_30190</name>
</gene>
<dbReference type="Proteomes" id="UP000187203">
    <property type="component" value="Unassembled WGS sequence"/>
</dbReference>
<evidence type="ECO:0000313" key="2">
    <source>
        <dbReference type="Proteomes" id="UP000187203"/>
    </source>
</evidence>
<keyword evidence="2" id="KW-1185">Reference proteome</keyword>
<proteinExistence type="predicted"/>
<accession>A0A1R3HAF7</accession>
<reference evidence="2" key="1">
    <citation type="submission" date="2013-09" db="EMBL/GenBank/DDBJ databases">
        <title>Corchorus olitorius genome sequencing.</title>
        <authorList>
            <person name="Alam M."/>
            <person name="Haque M.S."/>
            <person name="Islam M.S."/>
            <person name="Emdad E.M."/>
            <person name="Islam M.M."/>
            <person name="Ahmed B."/>
            <person name="Halim A."/>
            <person name="Hossen Q.M.M."/>
            <person name="Hossain M.Z."/>
            <person name="Ahmed R."/>
            <person name="Khan M.M."/>
            <person name="Islam R."/>
            <person name="Rashid M.M."/>
            <person name="Khan S.A."/>
            <person name="Rahman M.S."/>
            <person name="Alam M."/>
            <person name="Yahiya A.S."/>
            <person name="Khan M.S."/>
            <person name="Azam M.S."/>
            <person name="Haque T."/>
            <person name="Lashkar M.Z.H."/>
            <person name="Akhand A.I."/>
            <person name="Morshed G."/>
            <person name="Roy S."/>
            <person name="Uddin K.S."/>
            <person name="Rabeya T."/>
            <person name="Hossain A.S."/>
            <person name="Chowdhury A."/>
            <person name="Snigdha A.R."/>
            <person name="Mortoza M.S."/>
            <person name="Matin S.A."/>
            <person name="Hoque S.M.E."/>
            <person name="Islam M.K."/>
            <person name="Roy D.K."/>
            <person name="Haider R."/>
            <person name="Moosa M.M."/>
            <person name="Elias S.M."/>
            <person name="Hasan A.M."/>
            <person name="Jahan S."/>
            <person name="Shafiuddin M."/>
            <person name="Mahmood N."/>
            <person name="Shommy N.S."/>
        </authorList>
    </citation>
    <scope>NUCLEOTIDE SEQUENCE [LARGE SCALE GENOMIC DNA]</scope>
    <source>
        <strain evidence="2">cv. O-4</strain>
    </source>
</reference>
<protein>
    <submittedName>
        <fullName evidence="1">Uncharacterized protein</fullName>
    </submittedName>
</protein>
<dbReference type="EMBL" id="AWUE01020641">
    <property type="protein sequence ID" value="OMO67297.1"/>
    <property type="molecule type" value="Genomic_DNA"/>
</dbReference>
<evidence type="ECO:0000313" key="1">
    <source>
        <dbReference type="EMBL" id="OMO67297.1"/>
    </source>
</evidence>
<name>A0A1R3HAF7_9ROSI</name>
<comment type="caution">
    <text evidence="1">The sequence shown here is derived from an EMBL/GenBank/DDBJ whole genome shotgun (WGS) entry which is preliminary data.</text>
</comment>